<dbReference type="InterPro" id="IPR029044">
    <property type="entry name" value="Nucleotide-diphossugar_trans"/>
</dbReference>
<protein>
    <submittedName>
        <fullName evidence="2">Uncharacterized protein</fullName>
    </submittedName>
</protein>
<feature type="coiled-coil region" evidence="1">
    <location>
        <begin position="240"/>
        <end position="274"/>
    </location>
</feature>
<reference evidence="3" key="1">
    <citation type="submission" date="2019-02" db="EMBL/GenBank/DDBJ databases">
        <title>Draft genome sequence of Planktothrix agardhii NIES-905.</title>
        <authorList>
            <person name="Yamaguchi H."/>
            <person name="Suzuki S."/>
            <person name="Kawachi M."/>
        </authorList>
    </citation>
    <scope>NUCLEOTIDE SEQUENCE [LARGE SCALE GENOMIC DNA]</scope>
    <source>
        <strain evidence="3">CCAP 1459/11A</strain>
    </source>
</reference>
<proteinExistence type="predicted"/>
<dbReference type="AlphaFoldDB" id="A0A4P5ZFR8"/>
<dbReference type="Gene3D" id="3.90.550.10">
    <property type="entry name" value="Spore Coat Polysaccharide Biosynthesis Protein SpsA, Chain A"/>
    <property type="match status" value="1"/>
</dbReference>
<gene>
    <name evidence="2" type="ORF">PA905_22060</name>
</gene>
<sequence>MFLSKKYETPTTALLPDDIIRVKEQFPSYEFVEFNYTSLGEAYNQLVERATGEYFLQFTSDRIALPLMVEKFVTAACESDAVAVVCPDMTLNQDLEVINLNDGSLLKLLEFNPNQDLCALFAVEWLREFRYSEVRDLLALNWQILADAIATGQEIAYYPYPLYLSDSHSALLIKPENLPKERYYLRQYLSQIAASQWTQRQLHLLLTCVEQLWQSEAQKQSKMWQLQQDKNRYQALASQSQAWMQTALETQQELDALQAELQKTQTALESIEKTQV</sequence>
<dbReference type="Proteomes" id="UP000299794">
    <property type="component" value="Unassembled WGS sequence"/>
</dbReference>
<comment type="caution">
    <text evidence="2">The sequence shown here is derived from an EMBL/GenBank/DDBJ whole genome shotgun (WGS) entry which is preliminary data.</text>
</comment>
<evidence type="ECO:0000313" key="2">
    <source>
        <dbReference type="EMBL" id="GDZ94253.1"/>
    </source>
</evidence>
<dbReference type="RefSeq" id="WP_201799641.1">
    <property type="nucleotide sequence ID" value="NZ_BJCD01000042.1"/>
</dbReference>
<dbReference type="CDD" id="cd00761">
    <property type="entry name" value="Glyco_tranf_GTA_type"/>
    <property type="match status" value="1"/>
</dbReference>
<organism evidence="2 3">
    <name type="scientific">Planktothrix agardhii CCAP 1459/11A</name>
    <dbReference type="NCBI Taxonomy" id="282420"/>
    <lineage>
        <taxon>Bacteria</taxon>
        <taxon>Bacillati</taxon>
        <taxon>Cyanobacteriota</taxon>
        <taxon>Cyanophyceae</taxon>
        <taxon>Oscillatoriophycideae</taxon>
        <taxon>Oscillatoriales</taxon>
        <taxon>Microcoleaceae</taxon>
        <taxon>Planktothrix</taxon>
    </lineage>
</organism>
<evidence type="ECO:0000313" key="3">
    <source>
        <dbReference type="Proteomes" id="UP000299794"/>
    </source>
</evidence>
<name>A0A4P5ZFR8_PLAAG</name>
<dbReference type="EMBL" id="BJCD01000042">
    <property type="protein sequence ID" value="GDZ94253.1"/>
    <property type="molecule type" value="Genomic_DNA"/>
</dbReference>
<dbReference type="SUPFAM" id="SSF53448">
    <property type="entry name" value="Nucleotide-diphospho-sugar transferases"/>
    <property type="match status" value="1"/>
</dbReference>
<evidence type="ECO:0000256" key="1">
    <source>
        <dbReference type="SAM" id="Coils"/>
    </source>
</evidence>
<keyword evidence="1" id="KW-0175">Coiled coil</keyword>
<accession>A0A4P5ZFR8</accession>